<evidence type="ECO:0000256" key="5">
    <source>
        <dbReference type="ARBA" id="ARBA00023110"/>
    </source>
</evidence>
<dbReference type="GO" id="GO:0003755">
    <property type="term" value="F:peptidyl-prolyl cis-trans isomerase activity"/>
    <property type="evidence" value="ECO:0007669"/>
    <property type="project" value="UniProtKB-UniRule"/>
</dbReference>
<dbReference type="GO" id="GO:0042026">
    <property type="term" value="P:protein refolding"/>
    <property type="evidence" value="ECO:0007669"/>
    <property type="project" value="UniProtKB-ARBA"/>
</dbReference>
<dbReference type="Gene3D" id="3.10.50.40">
    <property type="match status" value="1"/>
</dbReference>
<gene>
    <name evidence="12" type="ORF">K8W16_05485</name>
</gene>
<evidence type="ECO:0000256" key="3">
    <source>
        <dbReference type="ARBA" id="ARBA00006577"/>
    </source>
</evidence>
<evidence type="ECO:0000256" key="2">
    <source>
        <dbReference type="ARBA" id="ARBA00004496"/>
    </source>
</evidence>
<evidence type="ECO:0000256" key="6">
    <source>
        <dbReference type="ARBA" id="ARBA00023186"/>
    </source>
</evidence>
<keyword evidence="5 9" id="KW-0697">Rotamase</keyword>
<comment type="similarity">
    <text evidence="3 10">Belongs to the FKBP-type PPIase family.</text>
</comment>
<name>A0A921AWD9_9BACT</name>
<evidence type="ECO:0000256" key="4">
    <source>
        <dbReference type="ARBA" id="ARBA00022490"/>
    </source>
</evidence>
<comment type="function">
    <text evidence="8">Also involved in hydrogenase metallocenter assembly, probably by participating in the nickel insertion step. This function in hydrogenase biosynthesis requires chaperone activity and the presence of the metal-binding domain, but not PPIase activity.</text>
</comment>
<protein>
    <recommendedName>
        <fullName evidence="10">Peptidyl-prolyl cis-trans isomerase</fullName>
        <ecNumber evidence="10">5.2.1.8</ecNumber>
    </recommendedName>
</protein>
<dbReference type="Proteomes" id="UP000698963">
    <property type="component" value="Unassembled WGS sequence"/>
</dbReference>
<keyword evidence="6" id="KW-0143">Chaperone</keyword>
<dbReference type="Pfam" id="PF00254">
    <property type="entry name" value="FKBP_C"/>
    <property type="match status" value="1"/>
</dbReference>
<dbReference type="EMBL" id="DYZA01000104">
    <property type="protein sequence ID" value="HJD97079.1"/>
    <property type="molecule type" value="Genomic_DNA"/>
</dbReference>
<evidence type="ECO:0000256" key="8">
    <source>
        <dbReference type="ARBA" id="ARBA00037071"/>
    </source>
</evidence>
<evidence type="ECO:0000256" key="10">
    <source>
        <dbReference type="RuleBase" id="RU003915"/>
    </source>
</evidence>
<comment type="subcellular location">
    <subcellularLocation>
        <location evidence="2">Cytoplasm</location>
    </subcellularLocation>
</comment>
<dbReference type="PANTHER" id="PTHR47861">
    <property type="entry name" value="FKBP-TYPE PEPTIDYL-PROLYL CIS-TRANS ISOMERASE SLYD"/>
    <property type="match status" value="1"/>
</dbReference>
<evidence type="ECO:0000313" key="13">
    <source>
        <dbReference type="Proteomes" id="UP000698963"/>
    </source>
</evidence>
<evidence type="ECO:0000256" key="7">
    <source>
        <dbReference type="ARBA" id="ARBA00023235"/>
    </source>
</evidence>
<proteinExistence type="inferred from homology"/>
<dbReference type="GO" id="GO:0005737">
    <property type="term" value="C:cytoplasm"/>
    <property type="evidence" value="ECO:0007669"/>
    <property type="project" value="UniProtKB-SubCell"/>
</dbReference>
<reference evidence="12" key="2">
    <citation type="submission" date="2021-09" db="EMBL/GenBank/DDBJ databases">
        <authorList>
            <person name="Gilroy R."/>
        </authorList>
    </citation>
    <scope>NUCLEOTIDE SEQUENCE</scope>
    <source>
        <strain evidence="12">ChiGjej2B2-19336</strain>
    </source>
</reference>
<keyword evidence="4" id="KW-0963">Cytoplasm</keyword>
<feature type="domain" description="PPIase FKBP-type" evidence="11">
    <location>
        <begin position="6"/>
        <end position="86"/>
    </location>
</feature>
<evidence type="ECO:0000256" key="1">
    <source>
        <dbReference type="ARBA" id="ARBA00000971"/>
    </source>
</evidence>
<dbReference type="PROSITE" id="PS50059">
    <property type="entry name" value="FKBP_PPIASE"/>
    <property type="match status" value="1"/>
</dbReference>
<reference evidence="12" key="1">
    <citation type="journal article" date="2021" name="PeerJ">
        <title>Extensive microbial diversity within the chicken gut microbiome revealed by metagenomics and culture.</title>
        <authorList>
            <person name="Gilroy R."/>
            <person name="Ravi A."/>
            <person name="Getino M."/>
            <person name="Pursley I."/>
            <person name="Horton D.L."/>
            <person name="Alikhan N.F."/>
            <person name="Baker D."/>
            <person name="Gharbi K."/>
            <person name="Hall N."/>
            <person name="Watson M."/>
            <person name="Adriaenssens E.M."/>
            <person name="Foster-Nyarko E."/>
            <person name="Jarju S."/>
            <person name="Secka A."/>
            <person name="Antonio M."/>
            <person name="Oren A."/>
            <person name="Chaudhuri R.R."/>
            <person name="La Ragione R."/>
            <person name="Hildebrand F."/>
            <person name="Pallen M.J."/>
        </authorList>
    </citation>
    <scope>NUCLEOTIDE SEQUENCE</scope>
    <source>
        <strain evidence="12">ChiGjej2B2-19336</strain>
    </source>
</reference>
<evidence type="ECO:0000313" key="12">
    <source>
        <dbReference type="EMBL" id="HJD97079.1"/>
    </source>
</evidence>
<dbReference type="AlphaFoldDB" id="A0A921AWD9"/>
<sequence length="140" mass="15131">MPIKTGDTVSVHYVGTLNDGSEFDRSREGSPLRFKVGSGQVIPGFDKAVTGHEVGDRFSVTIPAAEAYGARQEQLLFSVPLEQVPPTIKPQVGMMLHVSTDQGELEVTICEVNDKHIVLDANHPMAGKDLTFALEVVSID</sequence>
<accession>A0A921AWD9</accession>
<keyword evidence="7 9" id="KW-0413">Isomerase</keyword>
<dbReference type="RefSeq" id="WP_304121920.1">
    <property type="nucleotide sequence ID" value="NZ_DYZA01000104.1"/>
</dbReference>
<evidence type="ECO:0000259" key="11">
    <source>
        <dbReference type="PROSITE" id="PS50059"/>
    </source>
</evidence>
<comment type="caution">
    <text evidence="12">The sequence shown here is derived from an EMBL/GenBank/DDBJ whole genome shotgun (WGS) entry which is preliminary data.</text>
</comment>
<organism evidence="12 13">
    <name type="scientific">Mailhella massiliensis</name>
    <dbReference type="NCBI Taxonomy" id="1903261"/>
    <lineage>
        <taxon>Bacteria</taxon>
        <taxon>Pseudomonadati</taxon>
        <taxon>Thermodesulfobacteriota</taxon>
        <taxon>Desulfovibrionia</taxon>
        <taxon>Desulfovibrionales</taxon>
        <taxon>Desulfovibrionaceae</taxon>
        <taxon>Mailhella</taxon>
    </lineage>
</organism>
<evidence type="ECO:0000256" key="9">
    <source>
        <dbReference type="PROSITE-ProRule" id="PRU00277"/>
    </source>
</evidence>
<dbReference type="InterPro" id="IPR046357">
    <property type="entry name" value="PPIase_dom_sf"/>
</dbReference>
<dbReference type="SUPFAM" id="SSF54534">
    <property type="entry name" value="FKBP-like"/>
    <property type="match status" value="1"/>
</dbReference>
<comment type="catalytic activity">
    <reaction evidence="1 9 10">
        <text>[protein]-peptidylproline (omega=180) = [protein]-peptidylproline (omega=0)</text>
        <dbReference type="Rhea" id="RHEA:16237"/>
        <dbReference type="Rhea" id="RHEA-COMP:10747"/>
        <dbReference type="Rhea" id="RHEA-COMP:10748"/>
        <dbReference type="ChEBI" id="CHEBI:83833"/>
        <dbReference type="ChEBI" id="CHEBI:83834"/>
        <dbReference type="EC" id="5.2.1.8"/>
    </reaction>
</comment>
<dbReference type="PANTHER" id="PTHR47861:SF3">
    <property type="entry name" value="FKBP-TYPE PEPTIDYL-PROLYL CIS-TRANS ISOMERASE SLYD"/>
    <property type="match status" value="1"/>
</dbReference>
<dbReference type="InterPro" id="IPR001179">
    <property type="entry name" value="PPIase_FKBP_dom"/>
</dbReference>
<dbReference type="EC" id="5.2.1.8" evidence="10"/>